<comment type="similarity">
    <text evidence="2">Belongs to the ETT1 family.</text>
</comment>
<dbReference type="PANTHER" id="PTHR28290">
    <property type="entry name" value="ENHANCER OF TRANSLATION TERMINATION 1"/>
    <property type="match status" value="1"/>
</dbReference>
<comment type="subcellular location">
    <subcellularLocation>
        <location evidence="1">Nucleus</location>
    </subcellularLocation>
</comment>
<organism evidence="9 10">
    <name type="scientific">Lachancea nothofagi CBS 11611</name>
    <dbReference type="NCBI Taxonomy" id="1266666"/>
    <lineage>
        <taxon>Eukaryota</taxon>
        <taxon>Fungi</taxon>
        <taxon>Dikarya</taxon>
        <taxon>Ascomycota</taxon>
        <taxon>Saccharomycotina</taxon>
        <taxon>Saccharomycetes</taxon>
        <taxon>Saccharomycetales</taxon>
        <taxon>Saccharomycetaceae</taxon>
        <taxon>Lachancea</taxon>
    </lineage>
</organism>
<feature type="region of interest" description="Disordered" evidence="8">
    <location>
        <begin position="1"/>
        <end position="35"/>
    </location>
</feature>
<dbReference type="GO" id="GO:2000640">
    <property type="term" value="P:positive regulation of SREBP signaling pathway"/>
    <property type="evidence" value="ECO:0007669"/>
    <property type="project" value="TreeGrafter"/>
</dbReference>
<evidence type="ECO:0000256" key="1">
    <source>
        <dbReference type="ARBA" id="ARBA00004123"/>
    </source>
</evidence>
<proteinExistence type="inferred from homology"/>
<evidence type="ECO:0000256" key="3">
    <source>
        <dbReference type="ARBA" id="ARBA00017359"/>
    </source>
</evidence>
<evidence type="ECO:0000313" key="9">
    <source>
        <dbReference type="EMBL" id="SCV06161.1"/>
    </source>
</evidence>
<keyword evidence="4" id="KW-0810">Translation regulation</keyword>
<protein>
    <recommendedName>
        <fullName evidence="3">Enhancer of translation termination 1</fullName>
    </recommendedName>
</protein>
<dbReference type="AlphaFoldDB" id="A0A1G4KNQ8"/>
<evidence type="ECO:0000256" key="4">
    <source>
        <dbReference type="ARBA" id="ARBA00022845"/>
    </source>
</evidence>
<name>A0A1G4KNQ8_9SACH</name>
<reference evidence="10" key="1">
    <citation type="submission" date="2016-03" db="EMBL/GenBank/DDBJ databases">
        <authorList>
            <person name="Devillers Hugo."/>
        </authorList>
    </citation>
    <scope>NUCLEOTIDE SEQUENCE [LARGE SCALE GENOMIC DNA]</scope>
</reference>
<keyword evidence="5" id="KW-0805">Transcription regulation</keyword>
<dbReference type="Proteomes" id="UP000189911">
    <property type="component" value="Chromosome H"/>
</dbReference>
<dbReference type="OrthoDB" id="5598057at2759"/>
<keyword evidence="6" id="KW-0804">Transcription</keyword>
<gene>
    <name evidence="9" type="ORF">LANO_0H23442G</name>
</gene>
<keyword evidence="7" id="KW-0539">Nucleus</keyword>
<feature type="compositionally biased region" description="Polar residues" evidence="8">
    <location>
        <begin position="23"/>
        <end position="35"/>
    </location>
</feature>
<accession>A0A1G4KNQ8</accession>
<evidence type="ECO:0000313" key="10">
    <source>
        <dbReference type="Proteomes" id="UP000189911"/>
    </source>
</evidence>
<dbReference type="InterPro" id="IPR024318">
    <property type="entry name" value="Nro1/ETT1"/>
</dbReference>
<evidence type="ECO:0000256" key="8">
    <source>
        <dbReference type="SAM" id="MobiDB-lite"/>
    </source>
</evidence>
<dbReference type="GO" id="GO:0006417">
    <property type="term" value="P:regulation of translation"/>
    <property type="evidence" value="ECO:0007669"/>
    <property type="project" value="UniProtKB-KW"/>
</dbReference>
<dbReference type="PANTHER" id="PTHR28290:SF1">
    <property type="entry name" value="ENHANCER OF TRANSLATION TERMINATION 1"/>
    <property type="match status" value="1"/>
</dbReference>
<evidence type="ECO:0000256" key="5">
    <source>
        <dbReference type="ARBA" id="ARBA00023015"/>
    </source>
</evidence>
<evidence type="ECO:0000256" key="6">
    <source>
        <dbReference type="ARBA" id="ARBA00023163"/>
    </source>
</evidence>
<keyword evidence="10" id="KW-1185">Reference proteome</keyword>
<dbReference type="EMBL" id="LT598447">
    <property type="protein sequence ID" value="SCV06161.1"/>
    <property type="molecule type" value="Genomic_DNA"/>
</dbReference>
<evidence type="ECO:0000256" key="2">
    <source>
        <dbReference type="ARBA" id="ARBA00007273"/>
    </source>
</evidence>
<dbReference type="Pfam" id="PF12753">
    <property type="entry name" value="Nro1"/>
    <property type="match status" value="1"/>
</dbReference>
<dbReference type="GO" id="GO:0005634">
    <property type="term" value="C:nucleus"/>
    <property type="evidence" value="ECO:0007669"/>
    <property type="project" value="UniProtKB-SubCell"/>
</dbReference>
<evidence type="ECO:0000256" key="7">
    <source>
        <dbReference type="ARBA" id="ARBA00023242"/>
    </source>
</evidence>
<sequence>MAKRTLGLSKQNRDLKKQKKSESPTPEATPTNQITVEVDDNVDPDNELVQLKGLWKTYFDSDRNDELVLNGIVHECDRLLRNDEESSEPAKGKDTSDVPPLELSDEFHAIYALALSELTIFKAGEDNSEETVSGFFDAANERCQSGLDAEPESALLKLVRAKVALQRIPLEFISKLTVKDKNASKLKLHELLEQAKQDLQVNSQYPELTFEVLELFDDLLDIVENFGHEDEIDEGLDSDAEDELKEITLSSKHPLFLIRKEIPTNYSFLREQLKNLLAVVSQSNPEGTKLYHLVARKLGQLYLRAAENPSQIFLQLTYENDDDEQAIDGISGPDAQKEALAYVTEAIKFLEQARKDDDPQTWVDVAEALTDAGNLYNAESKDQEDCYAKAEKILRKANKATHGKYQDILDNLLGTKEDSE</sequence>